<dbReference type="EMBL" id="KK114972">
    <property type="protein sequence ID" value="KFM63840.1"/>
    <property type="molecule type" value="Genomic_DNA"/>
</dbReference>
<evidence type="ECO:0000256" key="1">
    <source>
        <dbReference type="SAM" id="Phobius"/>
    </source>
</evidence>
<feature type="transmembrane region" description="Helical" evidence="1">
    <location>
        <begin position="21"/>
        <end position="42"/>
    </location>
</feature>
<feature type="non-terminal residue" evidence="2">
    <location>
        <position position="60"/>
    </location>
</feature>
<evidence type="ECO:0000313" key="3">
    <source>
        <dbReference type="Proteomes" id="UP000054359"/>
    </source>
</evidence>
<gene>
    <name evidence="2" type="ORF">X975_05182</name>
</gene>
<dbReference type="Proteomes" id="UP000054359">
    <property type="component" value="Unassembled WGS sequence"/>
</dbReference>
<evidence type="ECO:0000313" key="2">
    <source>
        <dbReference type="EMBL" id="KFM63840.1"/>
    </source>
</evidence>
<reference evidence="2 3" key="1">
    <citation type="submission" date="2013-11" db="EMBL/GenBank/DDBJ databases">
        <title>Genome sequencing of Stegodyphus mimosarum.</title>
        <authorList>
            <person name="Bechsgaard J."/>
        </authorList>
    </citation>
    <scope>NUCLEOTIDE SEQUENCE [LARGE SCALE GENOMIC DNA]</scope>
</reference>
<keyword evidence="1" id="KW-1133">Transmembrane helix</keyword>
<organism evidence="2 3">
    <name type="scientific">Stegodyphus mimosarum</name>
    <name type="common">African social velvet spider</name>
    <dbReference type="NCBI Taxonomy" id="407821"/>
    <lineage>
        <taxon>Eukaryota</taxon>
        <taxon>Metazoa</taxon>
        <taxon>Ecdysozoa</taxon>
        <taxon>Arthropoda</taxon>
        <taxon>Chelicerata</taxon>
        <taxon>Arachnida</taxon>
        <taxon>Araneae</taxon>
        <taxon>Araneomorphae</taxon>
        <taxon>Entelegynae</taxon>
        <taxon>Eresoidea</taxon>
        <taxon>Eresidae</taxon>
        <taxon>Stegodyphus</taxon>
    </lineage>
</organism>
<keyword evidence="3" id="KW-1185">Reference proteome</keyword>
<protein>
    <submittedName>
        <fullName evidence="2">Uncharacterized protein</fullName>
    </submittedName>
</protein>
<proteinExistence type="predicted"/>
<dbReference type="AlphaFoldDB" id="A0A087TFF1"/>
<accession>A0A087TFF1</accession>
<keyword evidence="1" id="KW-0472">Membrane</keyword>
<sequence>MHHQILLMYNITVFLKHKHKIIISFIFYPHQTSLLYMISIFFRKPNDFAFETSTVLYQHL</sequence>
<name>A0A087TFF1_STEMI</name>
<keyword evidence="1" id="KW-0812">Transmembrane</keyword>